<dbReference type="OrthoDB" id="195843at2759"/>
<organism evidence="3 4">
    <name type="scientific">Bugula neritina</name>
    <name type="common">Brown bryozoan</name>
    <name type="synonym">Sertularia neritina</name>
    <dbReference type="NCBI Taxonomy" id="10212"/>
    <lineage>
        <taxon>Eukaryota</taxon>
        <taxon>Metazoa</taxon>
        <taxon>Spiralia</taxon>
        <taxon>Lophotrochozoa</taxon>
        <taxon>Bryozoa</taxon>
        <taxon>Gymnolaemata</taxon>
        <taxon>Cheilostomatida</taxon>
        <taxon>Flustrina</taxon>
        <taxon>Buguloidea</taxon>
        <taxon>Bugulidae</taxon>
        <taxon>Bugula</taxon>
    </lineage>
</organism>
<evidence type="ECO:0000256" key="1">
    <source>
        <dbReference type="SAM" id="MobiDB-lite"/>
    </source>
</evidence>
<dbReference type="GO" id="GO:0019902">
    <property type="term" value="F:phosphatase binding"/>
    <property type="evidence" value="ECO:0007669"/>
    <property type="project" value="TreeGrafter"/>
</dbReference>
<proteinExistence type="predicted"/>
<comment type="caution">
    <text evidence="3">The sequence shown here is derived from an EMBL/GenBank/DDBJ whole genome shotgun (WGS) entry which is preliminary data.</text>
</comment>
<dbReference type="InterPro" id="IPR052270">
    <property type="entry name" value="CACF_protein"/>
</dbReference>
<dbReference type="Pfam" id="PF08457">
    <property type="entry name" value="Sfi1"/>
    <property type="match status" value="1"/>
</dbReference>
<name>A0A7J7JR27_BUGNE</name>
<dbReference type="AlphaFoldDB" id="A0A7J7JR27"/>
<dbReference type="EMBL" id="VXIV02001949">
    <property type="protein sequence ID" value="KAF6028447.1"/>
    <property type="molecule type" value="Genomic_DNA"/>
</dbReference>
<dbReference type="PANTHER" id="PTHR22028:SF4">
    <property type="entry name" value="PROTEIN SFI1 HOMOLOG"/>
    <property type="match status" value="1"/>
</dbReference>
<gene>
    <name evidence="3" type="ORF">EB796_013243</name>
</gene>
<evidence type="ECO:0000313" key="3">
    <source>
        <dbReference type="EMBL" id="KAF6028447.1"/>
    </source>
</evidence>
<feature type="compositionally biased region" description="Low complexity" evidence="1">
    <location>
        <begin position="991"/>
        <end position="1001"/>
    </location>
</feature>
<feature type="domain" description="Sfi1 spindle body" evidence="2">
    <location>
        <begin position="605"/>
        <end position="763"/>
    </location>
</feature>
<accession>A0A7J7JR27</accession>
<dbReference type="Proteomes" id="UP000593567">
    <property type="component" value="Unassembled WGS sequence"/>
</dbReference>
<sequence length="1271" mass="150929">METTNTNTKERKLLVLKELNNTLQLHAERIKLSSRADNSNNASNETTHRKATDLGLTRNVVSSTYNHSATAKSRIPVSNHFTADSHVTSPRKRRLARDIVKSYKPGYTWNRGGRLKELKIRCIARKYLFLWKNKVFGRVPISIARAHYEGKVYRRVFDALHEEWWRNRREWRLNVRAACHDRYRLWNSCWKKWKAYVQKQREKNLVLSQADQMFRETSLKKAFSSWKSHTANQRQKSLRRSTADEHYKTTVMRLVFNAWKTRLLFKKEQNLKECKARQLHIFNSTLKVWNLWQLRMSSRKDTEEKLCCSINHHNSTLLAKAWAAWSCFVELRKFSHLKSDTAMKIHHHNVLLRYLRLWRRRLLVKQEVQLKEETIQLMAEQSISRRYFAIWKHYIVLHHQKQQQADRAVQYSNNRVVSNCFNALRFCALQQRLKELNTSQAQRSYNHNLMRRVWRRWVEHYDECEELRISHLTQQAYDHYQSSLASSVMDRWKEYVCLRREKKMVADRCEVHYSFTVLQRYFIQWCEFVEHRRWKHSAYQQATSFFKQNMEAKYFYFWQNQYEHSMEVRTLNRVATLHHDEKLRKRFLTLWRLKTEAVLDDYENMTLASDHYRLRLLTSAFKAWSQHVKDFAKEESQYLLAAEFNNTCISRAAFTKWRKFVNAAQVEKSQFNKAEGFSDRKLLRPVFAAWLSLTRDMTHRKQVAKEKVQLSNKSLLTICLEEWRIVTRRIAKERRKVENFQEISGNQLVLKVLKQWKSYTHVKVSQRKDDEGKIAQLRAKFQTVQLKSLLSKWRDARDERMLHRLKYNQACIHRERKLLTAALQSWKQFKQVNQHKKVLAVQAKLAGDHRLRAKFYILWSSRLKQAREANQQSLLAMYHWSLVLQQKCMAAWFHYAAKRKQKKAMYEESMRQFKHKLLIDGLRQCMLVADHVAQRRQHLALETHSKHHHRTMLVVQKCIDIWRCKVQKSKHSRASAVPKLLRISPSNLQQRRAASNSSARSPLKQRPPPKTLQDAFICSEVMNIPRPVKIFKQKPEQREKKRLPPLQPSYLMESLEREGLWKLYGENRSDFENTRVTESKENIPSTAEALITKTDNHFEGLDALSIDVSHPGTTDLAIISPAHQSDCLLKPSDFLTLPNEASFGPDSKPSGTNLMPPSAFVESTQLQPPVYNLENDCAQSSTHDAHLQEIEEIKCYLIQYKYDRKRLKKLKSQLLVLTTCAETVCEVDREEVGKEIFQLTSEVAELSQELTIRKEMCHSLAIRLDELCLHI</sequence>
<protein>
    <recommendedName>
        <fullName evidence="2">Sfi1 spindle body domain-containing protein</fullName>
    </recommendedName>
</protein>
<reference evidence="3" key="1">
    <citation type="submission" date="2020-06" db="EMBL/GenBank/DDBJ databases">
        <title>Draft genome of Bugula neritina, a colonial animal packing powerful symbionts and potential medicines.</title>
        <authorList>
            <person name="Rayko M."/>
        </authorList>
    </citation>
    <scope>NUCLEOTIDE SEQUENCE [LARGE SCALE GENOMIC DNA]</scope>
    <source>
        <strain evidence="3">Kwan_BN1</strain>
    </source>
</reference>
<feature type="compositionally biased region" description="Low complexity" evidence="1">
    <location>
        <begin position="33"/>
        <end position="44"/>
    </location>
</feature>
<evidence type="ECO:0000259" key="2">
    <source>
        <dbReference type="Pfam" id="PF08457"/>
    </source>
</evidence>
<dbReference type="InterPro" id="IPR013665">
    <property type="entry name" value="Sfi1_dom"/>
</dbReference>
<keyword evidence="4" id="KW-1185">Reference proteome</keyword>
<evidence type="ECO:0000313" key="4">
    <source>
        <dbReference type="Proteomes" id="UP000593567"/>
    </source>
</evidence>
<dbReference type="PANTHER" id="PTHR22028">
    <property type="entry name" value="SFI1 SPINDLE BODY DOMAIN-CONTAINING PROTEIN-RELATED"/>
    <property type="match status" value="1"/>
</dbReference>
<feature type="region of interest" description="Disordered" evidence="1">
    <location>
        <begin position="985"/>
        <end position="1010"/>
    </location>
</feature>
<feature type="region of interest" description="Disordered" evidence="1">
    <location>
        <begin position="33"/>
        <end position="55"/>
    </location>
</feature>